<dbReference type="PANTHER" id="PTHR30419">
    <property type="entry name" value="HTH-TYPE TRANSCRIPTIONAL REGULATOR YBHD"/>
    <property type="match status" value="1"/>
</dbReference>
<dbReference type="SUPFAM" id="SSF46785">
    <property type="entry name" value="Winged helix' DNA-binding domain"/>
    <property type="match status" value="1"/>
</dbReference>
<keyword evidence="4" id="KW-0804">Transcription</keyword>
<dbReference type="Pfam" id="PF00126">
    <property type="entry name" value="HTH_1"/>
    <property type="match status" value="1"/>
</dbReference>
<dbReference type="InterPro" id="IPR036388">
    <property type="entry name" value="WH-like_DNA-bd_sf"/>
</dbReference>
<keyword evidence="2" id="KW-0805">Transcription regulation</keyword>
<evidence type="ECO:0000313" key="6">
    <source>
        <dbReference type="EMBL" id="MBW6393204.1"/>
    </source>
</evidence>
<evidence type="ECO:0000256" key="3">
    <source>
        <dbReference type="ARBA" id="ARBA00023125"/>
    </source>
</evidence>
<dbReference type="Pfam" id="PF03466">
    <property type="entry name" value="LysR_substrate"/>
    <property type="match status" value="1"/>
</dbReference>
<dbReference type="Proteomes" id="UP000769617">
    <property type="component" value="Unassembled WGS sequence"/>
</dbReference>
<dbReference type="InterPro" id="IPR050950">
    <property type="entry name" value="HTH-type_LysR_regulators"/>
</dbReference>
<gene>
    <name evidence="6" type="ORF">KPL81_18805</name>
</gene>
<evidence type="ECO:0000256" key="1">
    <source>
        <dbReference type="ARBA" id="ARBA00009437"/>
    </source>
</evidence>
<dbReference type="PRINTS" id="PR00039">
    <property type="entry name" value="HTHLYSR"/>
</dbReference>
<feature type="domain" description="HTH lysR-type" evidence="5">
    <location>
        <begin position="1"/>
        <end position="60"/>
    </location>
</feature>
<name>A0ABS6ZT14_9GAMM</name>
<evidence type="ECO:0000256" key="4">
    <source>
        <dbReference type="ARBA" id="ARBA00023163"/>
    </source>
</evidence>
<dbReference type="InterPro" id="IPR005119">
    <property type="entry name" value="LysR_subst-bd"/>
</dbReference>
<dbReference type="SUPFAM" id="SSF53850">
    <property type="entry name" value="Periplasmic binding protein-like II"/>
    <property type="match status" value="1"/>
</dbReference>
<evidence type="ECO:0000313" key="7">
    <source>
        <dbReference type="Proteomes" id="UP000769617"/>
    </source>
</evidence>
<comment type="caution">
    <text evidence="6">The sequence shown here is derived from an EMBL/GenBank/DDBJ whole genome shotgun (WGS) entry which is preliminary data.</text>
</comment>
<dbReference type="RefSeq" id="WP_219793441.1">
    <property type="nucleotide sequence ID" value="NZ_JAHYCA010000008.1"/>
</dbReference>
<proteinExistence type="inferred from homology"/>
<sequence>MSLLMTSLRYFEEVARQGSLRKAAERLHVAASAVNRQILKLEDELGVPLFERLPRGLRVSPAGELMLYQIRQWQRDERQMLETLGDIRGTGCAEVRIATIESLTDQLLPTLLQGFRERFPRVRFVLTTGLTETILEQVASGEADIGICMNPPVTRRIRFEQAVELGFGAVVAPSHPLAEKASVRLRDCRPYPAILPSAEMFHGSTLERTLAHSDIDLTPLAGCNRILTIKSLARAGLGVAFLNKLDIARELEHGELVFKPLQDRNIAKARLVLCSAAERSLPLAVAVLAEELSEALLGIEPREEGIVPGKIGEA</sequence>
<comment type="similarity">
    <text evidence="1">Belongs to the LysR transcriptional regulatory family.</text>
</comment>
<keyword evidence="7" id="KW-1185">Reference proteome</keyword>
<dbReference type="Gene3D" id="1.10.10.10">
    <property type="entry name" value="Winged helix-like DNA-binding domain superfamily/Winged helix DNA-binding domain"/>
    <property type="match status" value="1"/>
</dbReference>
<keyword evidence="3" id="KW-0238">DNA-binding</keyword>
<dbReference type="InterPro" id="IPR000847">
    <property type="entry name" value="LysR_HTH_N"/>
</dbReference>
<dbReference type="EMBL" id="JAHYCA010000008">
    <property type="protein sequence ID" value="MBW6393204.1"/>
    <property type="molecule type" value="Genomic_DNA"/>
</dbReference>
<dbReference type="Gene3D" id="3.40.190.290">
    <property type="match status" value="1"/>
</dbReference>
<evidence type="ECO:0000259" key="5">
    <source>
        <dbReference type="PROSITE" id="PS50931"/>
    </source>
</evidence>
<dbReference type="PROSITE" id="PS50931">
    <property type="entry name" value="HTH_LYSR"/>
    <property type="match status" value="1"/>
</dbReference>
<accession>A0ABS6ZT14</accession>
<evidence type="ECO:0000256" key="2">
    <source>
        <dbReference type="ARBA" id="ARBA00023015"/>
    </source>
</evidence>
<reference evidence="6 7" key="1">
    <citation type="submission" date="2021-07" db="EMBL/GenBank/DDBJ databases">
        <authorList>
            <person name="So Y."/>
        </authorList>
    </citation>
    <scope>NUCLEOTIDE SEQUENCE [LARGE SCALE GENOMIC DNA]</scope>
    <source>
        <strain evidence="6 7">Y3S6</strain>
    </source>
</reference>
<dbReference type="InterPro" id="IPR036390">
    <property type="entry name" value="WH_DNA-bd_sf"/>
</dbReference>
<protein>
    <submittedName>
        <fullName evidence="6">LysR family transcriptional regulator</fullName>
    </submittedName>
</protein>
<organism evidence="6 7">
    <name type="scientific">Billgrantia antri</name>
    <dbReference type="NCBI Taxonomy" id="2846777"/>
    <lineage>
        <taxon>Bacteria</taxon>
        <taxon>Pseudomonadati</taxon>
        <taxon>Pseudomonadota</taxon>
        <taxon>Gammaproteobacteria</taxon>
        <taxon>Oceanospirillales</taxon>
        <taxon>Halomonadaceae</taxon>
        <taxon>Billgrantia</taxon>
    </lineage>
</organism>